<keyword evidence="5 10" id="KW-0001">2Fe-2S</keyword>
<feature type="binding site" evidence="10">
    <location>
        <position position="240"/>
    </location>
    <ligand>
        <name>[4Fe-4S] cluster</name>
        <dbReference type="ChEBI" id="CHEBI:49883"/>
    </ligand>
</feature>
<evidence type="ECO:0000256" key="9">
    <source>
        <dbReference type="ARBA" id="ARBA00023128"/>
    </source>
</evidence>
<dbReference type="GO" id="GO:0051537">
    <property type="term" value="F:2 iron, 2 sulfur cluster binding"/>
    <property type="evidence" value="ECO:0007669"/>
    <property type="project" value="UniProtKB-UniRule"/>
</dbReference>
<comment type="cofactor">
    <cofactor evidence="10">
        <name>[2Fe-2S] cluster</name>
        <dbReference type="ChEBI" id="CHEBI:190135"/>
    </cofactor>
</comment>
<evidence type="ECO:0000256" key="2">
    <source>
        <dbReference type="ARBA" id="ARBA00008169"/>
    </source>
</evidence>
<gene>
    <name evidence="13" type="ORF">L1049_022029</name>
</gene>
<name>A0AAP0WND0_LIQFO</name>
<comment type="subcellular location">
    <subcellularLocation>
        <location evidence="10">Cytoplasm</location>
    </subcellularLocation>
    <subcellularLocation>
        <location evidence="10">Mitochondrion intermembrane space</location>
    </subcellularLocation>
</comment>
<comment type="cofactor">
    <cofactor evidence="1 10">
        <name>[4Fe-4S] cluster</name>
        <dbReference type="ChEBI" id="CHEBI:49883"/>
    </cofactor>
</comment>
<comment type="similarity">
    <text evidence="2 10">Belongs to the anamorsin family.</text>
</comment>
<keyword evidence="4 10" id="KW-0963">Cytoplasm</keyword>
<keyword evidence="3 10" id="KW-0004">4Fe-4S</keyword>
<proteinExistence type="inferred from homology"/>
<feature type="domain" description="Anamorsin N-terminal" evidence="12">
    <location>
        <begin position="20"/>
        <end position="153"/>
    </location>
</feature>
<comment type="domain">
    <text evidence="10">The C-terminal domain binds 2 Fe-S clusters but is otherwise mostly in an intrinsically disordered conformation.</text>
</comment>
<evidence type="ECO:0000256" key="10">
    <source>
        <dbReference type="HAMAP-Rule" id="MF_03115"/>
    </source>
</evidence>
<dbReference type="GO" id="GO:0046872">
    <property type="term" value="F:metal ion binding"/>
    <property type="evidence" value="ECO:0007669"/>
    <property type="project" value="UniProtKB-KW"/>
</dbReference>
<evidence type="ECO:0000259" key="11">
    <source>
        <dbReference type="Pfam" id="PF05093"/>
    </source>
</evidence>
<feature type="region of interest" description="Fe-S binding site B" evidence="10">
    <location>
        <begin position="237"/>
        <end position="251"/>
    </location>
</feature>
<organism evidence="13 14">
    <name type="scientific">Liquidambar formosana</name>
    <name type="common">Formosan gum</name>
    <dbReference type="NCBI Taxonomy" id="63359"/>
    <lineage>
        <taxon>Eukaryota</taxon>
        <taxon>Viridiplantae</taxon>
        <taxon>Streptophyta</taxon>
        <taxon>Embryophyta</taxon>
        <taxon>Tracheophyta</taxon>
        <taxon>Spermatophyta</taxon>
        <taxon>Magnoliopsida</taxon>
        <taxon>eudicotyledons</taxon>
        <taxon>Gunneridae</taxon>
        <taxon>Pentapetalae</taxon>
        <taxon>Saxifragales</taxon>
        <taxon>Altingiaceae</taxon>
        <taxon>Liquidambar</taxon>
    </lineage>
</organism>
<dbReference type="GO" id="GO:0005758">
    <property type="term" value="C:mitochondrial intermembrane space"/>
    <property type="evidence" value="ECO:0007669"/>
    <property type="project" value="UniProtKB-SubCell"/>
</dbReference>
<feature type="binding site" evidence="10">
    <location>
        <position position="206"/>
    </location>
    <ligand>
        <name>[2Fe-2S] cluster</name>
        <dbReference type="ChEBI" id="CHEBI:190135"/>
    </ligand>
</feature>
<feature type="binding site" evidence="10">
    <location>
        <position position="197"/>
    </location>
    <ligand>
        <name>[2Fe-2S] cluster</name>
        <dbReference type="ChEBI" id="CHEBI:190135"/>
    </ligand>
</feature>
<dbReference type="HAMAP" id="MF_03115">
    <property type="entry name" value="Anamorsin"/>
    <property type="match status" value="1"/>
</dbReference>
<keyword evidence="14" id="KW-1185">Reference proteome</keyword>
<keyword evidence="8 10" id="KW-0411">Iron-sulfur</keyword>
<dbReference type="InterPro" id="IPR046408">
    <property type="entry name" value="CIAPIN1"/>
</dbReference>
<feature type="binding site" evidence="10">
    <location>
        <position position="211"/>
    </location>
    <ligand>
        <name>[2Fe-2S] cluster</name>
        <dbReference type="ChEBI" id="CHEBI:190135"/>
    </ligand>
</feature>
<dbReference type="GO" id="GO:0016226">
    <property type="term" value="P:iron-sulfur cluster assembly"/>
    <property type="evidence" value="ECO:0007669"/>
    <property type="project" value="UniProtKB-UniRule"/>
</dbReference>
<feature type="binding site" evidence="10">
    <location>
        <position position="248"/>
    </location>
    <ligand>
        <name>[4Fe-4S] cluster</name>
        <dbReference type="ChEBI" id="CHEBI:49883"/>
    </ligand>
</feature>
<evidence type="ECO:0000256" key="5">
    <source>
        <dbReference type="ARBA" id="ARBA00022714"/>
    </source>
</evidence>
<dbReference type="InterPro" id="IPR007785">
    <property type="entry name" value="Anamorsin"/>
</dbReference>
<comment type="function">
    <text evidence="10">Component of the cytosolic iron-sulfur (Fe-S) protein assembly (CIA) machinery. Required for the maturation of extramitochondrial Fe-S proteins. Part of an electron transfer chain functioning in an early step of cytosolic Fe-S biogenesis, facilitating the de novo assembly of a [4Fe-4S] cluster on the cytosolic Fe-S scaffold complex. Electrons are transferred from NADPH via a FAD- and FMN-containing diflavin oxidoreductase. Together with the diflavin oxidoreductase, also required for the assembly of the diferric tyrosyl radical cofactor of ribonucleotide reductase (RNR), probably by providing electrons for reduction during radical cofactor maturation in the catalytic small subunit.</text>
</comment>
<comment type="caution">
    <text evidence="13">The sequence shown here is derived from an EMBL/GenBank/DDBJ whole genome shotgun (WGS) entry which is preliminary data.</text>
</comment>
<dbReference type="FunFam" id="3.40.50.150:FF:000439">
    <property type="entry name" value="Anamorsin homolog"/>
    <property type="match status" value="1"/>
</dbReference>
<dbReference type="GO" id="GO:0009055">
    <property type="term" value="F:electron transfer activity"/>
    <property type="evidence" value="ECO:0007669"/>
    <property type="project" value="UniProtKB-UniRule"/>
</dbReference>
<comment type="domain">
    <text evidence="10">The N-terminal domain has structural similarity with S-adenosyl-L-methionine-dependent methyltransferases, but does not bind S-adenosyl-L-methionine. It is required for correct assembly of the 2 Fe-S clusters.</text>
</comment>
<evidence type="ECO:0000259" key="12">
    <source>
        <dbReference type="Pfam" id="PF20922"/>
    </source>
</evidence>
<dbReference type="InterPro" id="IPR029063">
    <property type="entry name" value="SAM-dependent_MTases_sf"/>
</dbReference>
<reference evidence="13 14" key="1">
    <citation type="journal article" date="2024" name="Plant J.">
        <title>Genome sequences and population genomics reveal climatic adaptation and genomic divergence between two closely related sweetgum species.</title>
        <authorList>
            <person name="Xu W.Q."/>
            <person name="Ren C.Q."/>
            <person name="Zhang X.Y."/>
            <person name="Comes H.P."/>
            <person name="Liu X.H."/>
            <person name="Li Y.G."/>
            <person name="Kettle C.J."/>
            <person name="Jalonen R."/>
            <person name="Gaisberger H."/>
            <person name="Ma Y.Z."/>
            <person name="Qiu Y.X."/>
        </authorList>
    </citation>
    <scope>NUCLEOTIDE SEQUENCE [LARGE SCALE GENOMIC DNA]</scope>
    <source>
        <strain evidence="13">Hangzhou</strain>
    </source>
</reference>
<accession>A0AAP0WND0</accession>
<evidence type="ECO:0000256" key="1">
    <source>
        <dbReference type="ARBA" id="ARBA00001966"/>
    </source>
</evidence>
<dbReference type="SUPFAM" id="SSF53335">
    <property type="entry name" value="S-adenosyl-L-methionine-dependent methyltransferases"/>
    <property type="match status" value="1"/>
</dbReference>
<dbReference type="PANTHER" id="PTHR13273">
    <property type="entry name" value="ANAMORSIN"/>
    <property type="match status" value="1"/>
</dbReference>
<feature type="domain" description="Anamorsin C-terminal" evidence="11">
    <location>
        <begin position="197"/>
        <end position="265"/>
    </location>
</feature>
<comment type="caution">
    <text evidence="10">Lacks conserved residue(s) required for the propagation of feature annotation.</text>
</comment>
<dbReference type="AlphaFoldDB" id="A0AAP0WND0"/>
<comment type="subunit">
    <text evidence="10">Monomer.</text>
</comment>
<dbReference type="EMBL" id="JBBPBK010000011">
    <property type="protein sequence ID" value="KAK9274777.1"/>
    <property type="molecule type" value="Genomic_DNA"/>
</dbReference>
<keyword evidence="9 10" id="KW-0496">Mitochondrion</keyword>
<dbReference type="Gene3D" id="3.40.50.150">
    <property type="entry name" value="Vaccinia Virus protein VP39"/>
    <property type="match status" value="1"/>
</dbReference>
<evidence type="ECO:0000256" key="8">
    <source>
        <dbReference type="ARBA" id="ARBA00023014"/>
    </source>
</evidence>
<evidence type="ECO:0000313" key="13">
    <source>
        <dbReference type="EMBL" id="KAK9274777.1"/>
    </source>
</evidence>
<feature type="binding site" evidence="10">
    <location>
        <position position="237"/>
    </location>
    <ligand>
        <name>[4Fe-4S] cluster</name>
        <dbReference type="ChEBI" id="CHEBI:49883"/>
    </ligand>
</feature>
<sequence>MDTTMMQSSVLALADHAVVPVSAVLNAVRQLGNEGVEQSDPLIITQASSLRQLPMESSSMDIIISLCRSPEFPGDQLFAEVSRVLKPGGTFVIHKTSQSVTGQMDQTTSSLERKLLVAGFVEAQAIQLKVVPSDGVMSFGIKAKKPSWKIGSSFSIKKAAKILPKVQIDDDMDLIDEDSLLTEDDLKKPQLPPVGDCEVGSTRKACKNCTCGRAEAEEKVQKLELTVDQINNPQSACGSCGLGDAFRCGTCPYKGLPPFKLGEKVLTEMECSLIFSFFLL</sequence>
<dbReference type="Pfam" id="PF20922">
    <property type="entry name" value="Anamorsin_N"/>
    <property type="match status" value="1"/>
</dbReference>
<feature type="short sequence motif" description="Cx2C motif 2" evidence="10">
    <location>
        <begin position="248"/>
        <end position="251"/>
    </location>
</feature>
<dbReference type="Pfam" id="PF05093">
    <property type="entry name" value="CIAPIN1"/>
    <property type="match status" value="1"/>
</dbReference>
<protein>
    <recommendedName>
        <fullName evidence="10">Anamorsin homolog</fullName>
    </recommendedName>
    <alternativeName>
        <fullName evidence="10">Fe-S cluster assembly protein DRE2 homolog</fullName>
    </alternativeName>
</protein>
<dbReference type="Proteomes" id="UP001415857">
    <property type="component" value="Unassembled WGS sequence"/>
</dbReference>
<evidence type="ECO:0000313" key="14">
    <source>
        <dbReference type="Proteomes" id="UP001415857"/>
    </source>
</evidence>
<feature type="short sequence motif" description="Cx2C motif 1" evidence="10">
    <location>
        <begin position="237"/>
        <end position="240"/>
    </location>
</feature>
<comment type="domain">
    <text evidence="10">The twin Cx2C motifs are involved in the recognition by the mitochondrial MIA40-ERV1 disulfide relay system. The formation of 2 disulfide bonds in the Cx2C motifs through dithiol/disulfide exchange reactions effectively traps the protein in the mitochondrial intermembrane space.</text>
</comment>
<evidence type="ECO:0000256" key="6">
    <source>
        <dbReference type="ARBA" id="ARBA00022723"/>
    </source>
</evidence>
<evidence type="ECO:0000256" key="4">
    <source>
        <dbReference type="ARBA" id="ARBA00022490"/>
    </source>
</evidence>
<dbReference type="InterPro" id="IPR049011">
    <property type="entry name" value="Anamorsin_N_metazoan"/>
</dbReference>
<feature type="binding site" evidence="10">
    <location>
        <position position="209"/>
    </location>
    <ligand>
        <name>[2Fe-2S] cluster</name>
        <dbReference type="ChEBI" id="CHEBI:190135"/>
    </ligand>
</feature>
<feature type="binding site" evidence="10">
    <location>
        <position position="251"/>
    </location>
    <ligand>
        <name>[4Fe-4S] cluster</name>
        <dbReference type="ChEBI" id="CHEBI:49883"/>
    </ligand>
</feature>
<evidence type="ECO:0000256" key="3">
    <source>
        <dbReference type="ARBA" id="ARBA00022485"/>
    </source>
</evidence>
<keyword evidence="7 10" id="KW-0408">Iron</keyword>
<dbReference type="GO" id="GO:0051539">
    <property type="term" value="F:4 iron, 4 sulfur cluster binding"/>
    <property type="evidence" value="ECO:0007669"/>
    <property type="project" value="UniProtKB-KW"/>
</dbReference>
<evidence type="ECO:0000256" key="7">
    <source>
        <dbReference type="ARBA" id="ARBA00023004"/>
    </source>
</evidence>
<keyword evidence="6 10" id="KW-0479">Metal-binding</keyword>
<dbReference type="PANTHER" id="PTHR13273:SF14">
    <property type="entry name" value="ANAMORSIN"/>
    <property type="match status" value="1"/>
</dbReference>